<feature type="region of interest" description="Disordered" evidence="1">
    <location>
        <begin position="1"/>
        <end position="85"/>
    </location>
</feature>
<feature type="region of interest" description="Disordered" evidence="1">
    <location>
        <begin position="106"/>
        <end position="133"/>
    </location>
</feature>
<feature type="compositionally biased region" description="Polar residues" evidence="1">
    <location>
        <begin position="45"/>
        <end position="54"/>
    </location>
</feature>
<organism evidence="2 3">
    <name type="scientific">Takifugu flavidus</name>
    <name type="common">sansaifugu</name>
    <dbReference type="NCBI Taxonomy" id="433684"/>
    <lineage>
        <taxon>Eukaryota</taxon>
        <taxon>Metazoa</taxon>
        <taxon>Chordata</taxon>
        <taxon>Craniata</taxon>
        <taxon>Vertebrata</taxon>
        <taxon>Euteleostomi</taxon>
        <taxon>Actinopterygii</taxon>
        <taxon>Neopterygii</taxon>
        <taxon>Teleostei</taxon>
        <taxon>Neoteleostei</taxon>
        <taxon>Acanthomorphata</taxon>
        <taxon>Eupercaria</taxon>
        <taxon>Tetraodontiformes</taxon>
        <taxon>Tetradontoidea</taxon>
        <taxon>Tetraodontidae</taxon>
        <taxon>Takifugu</taxon>
    </lineage>
</organism>
<accession>A0A5C6MSK3</accession>
<dbReference type="EMBL" id="RHFK02000020">
    <property type="protein sequence ID" value="TWW58284.1"/>
    <property type="molecule type" value="Genomic_DNA"/>
</dbReference>
<dbReference type="Proteomes" id="UP000324091">
    <property type="component" value="Chromosome 7"/>
</dbReference>
<protein>
    <submittedName>
        <fullName evidence="2">Uncharacterized protein</fullName>
    </submittedName>
</protein>
<dbReference type="AlphaFoldDB" id="A0A5C6MSK3"/>
<sequence>MTPSTTVLTSQSTTAATSTTPSTTTLPDNSVNYSSNQHDSKHNYTDNSANYNHCNQHDSKHNCPDQSVNYSSNQHDSKLNCPDNSHNYTDNSANYNHCNQHDSKHNCPDQSVNYSSNQHDSKHNYPDNSSNYHQCHQRPSRINYCGQRCRIINHLSGHQNCQTIGVLLTGIVSRAFIQVKMSSVGGLSDDIILQAVQQFLNKQLNGTTVTASVTKVERVAAMSR</sequence>
<feature type="compositionally biased region" description="Polar residues" evidence="1">
    <location>
        <begin position="27"/>
        <end position="37"/>
    </location>
</feature>
<keyword evidence="3" id="KW-1185">Reference proteome</keyword>
<name>A0A5C6MSK3_9TELE</name>
<proteinExistence type="predicted"/>
<evidence type="ECO:0000313" key="2">
    <source>
        <dbReference type="EMBL" id="TWW58284.1"/>
    </source>
</evidence>
<feature type="compositionally biased region" description="Polar residues" evidence="1">
    <location>
        <begin position="64"/>
        <end position="74"/>
    </location>
</feature>
<evidence type="ECO:0000313" key="3">
    <source>
        <dbReference type="Proteomes" id="UP000324091"/>
    </source>
</evidence>
<evidence type="ECO:0000256" key="1">
    <source>
        <dbReference type="SAM" id="MobiDB-lite"/>
    </source>
</evidence>
<reference evidence="2 3" key="1">
    <citation type="submission" date="2019-04" db="EMBL/GenBank/DDBJ databases">
        <title>Chromosome genome assembly for Takifugu flavidus.</title>
        <authorList>
            <person name="Xiao S."/>
        </authorList>
    </citation>
    <scope>NUCLEOTIDE SEQUENCE [LARGE SCALE GENOMIC DNA]</scope>
    <source>
        <strain evidence="2">HTHZ2018</strain>
        <tissue evidence="2">Muscle</tissue>
    </source>
</reference>
<comment type="caution">
    <text evidence="2">The sequence shown here is derived from an EMBL/GenBank/DDBJ whole genome shotgun (WGS) entry which is preliminary data.</text>
</comment>
<feature type="compositionally biased region" description="Polar residues" evidence="1">
    <location>
        <begin position="108"/>
        <end position="118"/>
    </location>
</feature>
<gene>
    <name evidence="2" type="ORF">D4764_07G0010030</name>
</gene>
<feature type="compositionally biased region" description="Low complexity" evidence="1">
    <location>
        <begin position="1"/>
        <end position="26"/>
    </location>
</feature>